<keyword evidence="2" id="KW-0378">Hydrolase</keyword>
<dbReference type="SUPFAM" id="SSF53187">
    <property type="entry name" value="Zn-dependent exopeptidases"/>
    <property type="match status" value="1"/>
</dbReference>
<dbReference type="Pfam" id="PF07687">
    <property type="entry name" value="M20_dimer"/>
    <property type="match status" value="1"/>
</dbReference>
<name>A0A1U7PMQ1_9BACI</name>
<reference evidence="6" key="1">
    <citation type="submission" date="2017-01" db="EMBL/GenBank/DDBJ databases">
        <authorList>
            <person name="Varghese N."/>
            <person name="Submissions S."/>
        </authorList>
    </citation>
    <scope>NUCLEOTIDE SEQUENCE [LARGE SCALE GENOMIC DNA]</scope>
    <source>
        <strain evidence="6">MNA4</strain>
    </source>
</reference>
<dbReference type="Pfam" id="PF01546">
    <property type="entry name" value="Peptidase_M20"/>
    <property type="match status" value="1"/>
</dbReference>
<dbReference type="SUPFAM" id="SSF55031">
    <property type="entry name" value="Bacterial exopeptidase dimerisation domain"/>
    <property type="match status" value="1"/>
</dbReference>
<keyword evidence="5" id="KW-0121">Carboxypeptidase</keyword>
<dbReference type="STRING" id="550447.SAMN05428946_0653"/>
<sequence length="377" mass="40176">MNEFLEQRQEEMLGLLERLVNIDSGSRNKQGIDRVGEILKEEYIALGFNVQTITEEVQGNHLVIRHPEAQAPELLIVAHMDTVFRDGTAAARPFSIVDGKAHGPGVVDMKASLVSLLFAMKAISDSGLRGIENVEILLTSDEEIGSITARPLIEAHTEGKKAALIMEPARKDGSLVSGRKGGGDYTLHVHGVAAHSGIEPEKGRSAVEELAHKIIKLHALTDYNEGITVNVGIIGGGDATNVVTPEAVAHVDIRTTKLSQAEPIDRKIREICAVPDVEGTTITVEGAIDRPPMERTEGTARLVELIKGIGEGIGIDVTDTKTGGGGDASYTSAAGVPTIDGLGPVGGNAHRDDEYMEIDTFVPRCLLLAKTIVKLSE</sequence>
<dbReference type="PIRSF" id="PIRSF037238">
    <property type="entry name" value="Carboxypeptidase_G2"/>
    <property type="match status" value="1"/>
</dbReference>
<feature type="active site" description="Proton acceptor" evidence="3">
    <location>
        <position position="142"/>
    </location>
</feature>
<gene>
    <name evidence="5" type="ORF">SAMN05428946_0653</name>
</gene>
<dbReference type="GO" id="GO:0046872">
    <property type="term" value="F:metal ion binding"/>
    <property type="evidence" value="ECO:0007669"/>
    <property type="project" value="UniProtKB-KW"/>
</dbReference>
<evidence type="ECO:0000256" key="2">
    <source>
        <dbReference type="ARBA" id="ARBA00022801"/>
    </source>
</evidence>
<dbReference type="OrthoDB" id="9783294at2"/>
<dbReference type="GO" id="GO:0004180">
    <property type="term" value="F:carboxypeptidase activity"/>
    <property type="evidence" value="ECO:0007669"/>
    <property type="project" value="UniProtKB-KW"/>
</dbReference>
<dbReference type="PANTHER" id="PTHR43808">
    <property type="entry name" value="ACETYLORNITHINE DEACETYLASE"/>
    <property type="match status" value="1"/>
</dbReference>
<proteinExistence type="predicted"/>
<dbReference type="InterPro" id="IPR050072">
    <property type="entry name" value="Peptidase_M20A"/>
</dbReference>
<evidence type="ECO:0000256" key="1">
    <source>
        <dbReference type="ARBA" id="ARBA00022723"/>
    </source>
</evidence>
<dbReference type="Gene3D" id="3.30.70.360">
    <property type="match status" value="1"/>
</dbReference>
<keyword evidence="5" id="KW-0645">Protease</keyword>
<dbReference type="CDD" id="cd03885">
    <property type="entry name" value="M20_CPDG2"/>
    <property type="match status" value="1"/>
</dbReference>
<dbReference type="InterPro" id="IPR002933">
    <property type="entry name" value="Peptidase_M20"/>
</dbReference>
<feature type="active site" evidence="3">
    <location>
        <position position="81"/>
    </location>
</feature>
<dbReference type="InterPro" id="IPR011650">
    <property type="entry name" value="Peptidase_M20_dimer"/>
</dbReference>
<accession>A0A1U7PMQ1</accession>
<dbReference type="InterPro" id="IPR036264">
    <property type="entry name" value="Bact_exopeptidase_dim_dom"/>
</dbReference>
<dbReference type="AlphaFoldDB" id="A0A1U7PMQ1"/>
<dbReference type="InterPro" id="IPR017150">
    <property type="entry name" value="Pept_M20_glutamate_carboxypep"/>
</dbReference>
<feature type="domain" description="Peptidase M20 dimerisation" evidence="4">
    <location>
        <begin position="178"/>
        <end position="277"/>
    </location>
</feature>
<protein>
    <submittedName>
        <fullName evidence="5">Glutamate carboxypeptidase</fullName>
    </submittedName>
</protein>
<keyword evidence="1" id="KW-0479">Metal-binding</keyword>
<dbReference type="RefSeq" id="WP_076756913.1">
    <property type="nucleotide sequence ID" value="NZ_FTPL01000001.1"/>
</dbReference>
<dbReference type="PANTHER" id="PTHR43808:SF9">
    <property type="entry name" value="BLL0789 PROTEIN"/>
    <property type="match status" value="1"/>
</dbReference>
<evidence type="ECO:0000259" key="4">
    <source>
        <dbReference type="Pfam" id="PF07687"/>
    </source>
</evidence>
<dbReference type="Proteomes" id="UP000187550">
    <property type="component" value="Unassembled WGS sequence"/>
</dbReference>
<evidence type="ECO:0000313" key="5">
    <source>
        <dbReference type="EMBL" id="SIT70820.1"/>
    </source>
</evidence>
<dbReference type="Gene3D" id="3.40.630.10">
    <property type="entry name" value="Zn peptidases"/>
    <property type="match status" value="1"/>
</dbReference>
<evidence type="ECO:0000313" key="6">
    <source>
        <dbReference type="Proteomes" id="UP000187550"/>
    </source>
</evidence>
<organism evidence="5 6">
    <name type="scientific">Edaphobacillus lindanitolerans</name>
    <dbReference type="NCBI Taxonomy" id="550447"/>
    <lineage>
        <taxon>Bacteria</taxon>
        <taxon>Bacillati</taxon>
        <taxon>Bacillota</taxon>
        <taxon>Bacilli</taxon>
        <taxon>Bacillales</taxon>
        <taxon>Bacillaceae</taxon>
        <taxon>Edaphobacillus</taxon>
    </lineage>
</organism>
<keyword evidence="6" id="KW-1185">Reference proteome</keyword>
<evidence type="ECO:0000256" key="3">
    <source>
        <dbReference type="PIRSR" id="PIRSR037238-1"/>
    </source>
</evidence>
<dbReference type="EMBL" id="FTPL01000001">
    <property type="protein sequence ID" value="SIT70820.1"/>
    <property type="molecule type" value="Genomic_DNA"/>
</dbReference>